<feature type="region of interest" description="Disordered" evidence="1">
    <location>
        <begin position="14"/>
        <end position="59"/>
    </location>
</feature>
<accession>A0ABT2CN42</accession>
<dbReference type="RefSeq" id="WP_258790166.1">
    <property type="nucleotide sequence ID" value="NZ_JANUGQ010000027.1"/>
</dbReference>
<proteinExistence type="predicted"/>
<gene>
    <name evidence="2" type="ORF">NX801_25030</name>
</gene>
<evidence type="ECO:0000256" key="1">
    <source>
        <dbReference type="SAM" id="MobiDB-lite"/>
    </source>
</evidence>
<name>A0ABT2CN42_9ACTN</name>
<reference evidence="2" key="1">
    <citation type="submission" date="2022-08" db="EMBL/GenBank/DDBJ databases">
        <authorList>
            <person name="Somphong A."/>
            <person name="Phongsopitanun W."/>
        </authorList>
    </citation>
    <scope>NUCLEOTIDE SEQUENCE</scope>
    <source>
        <strain evidence="2">LP05-1</strain>
    </source>
</reference>
<dbReference type="EMBL" id="JANUGQ010000027">
    <property type="protein sequence ID" value="MCS0638858.1"/>
    <property type="molecule type" value="Genomic_DNA"/>
</dbReference>
<evidence type="ECO:0000313" key="2">
    <source>
        <dbReference type="EMBL" id="MCS0638858.1"/>
    </source>
</evidence>
<protein>
    <submittedName>
        <fullName evidence="2">Uncharacterized protein</fullName>
    </submittedName>
</protein>
<evidence type="ECO:0000313" key="3">
    <source>
        <dbReference type="Proteomes" id="UP001431313"/>
    </source>
</evidence>
<dbReference type="Proteomes" id="UP001431313">
    <property type="component" value="Unassembled WGS sequence"/>
</dbReference>
<comment type="caution">
    <text evidence="2">The sequence shown here is derived from an EMBL/GenBank/DDBJ whole genome shotgun (WGS) entry which is preliminary data.</text>
</comment>
<keyword evidence="3" id="KW-1185">Reference proteome</keyword>
<organism evidence="2 3">
    <name type="scientific">Streptomyces pyxinae</name>
    <dbReference type="NCBI Taxonomy" id="2970734"/>
    <lineage>
        <taxon>Bacteria</taxon>
        <taxon>Bacillati</taxon>
        <taxon>Actinomycetota</taxon>
        <taxon>Actinomycetes</taxon>
        <taxon>Kitasatosporales</taxon>
        <taxon>Streptomycetaceae</taxon>
        <taxon>Streptomyces</taxon>
    </lineage>
</organism>
<sequence length="59" mass="5847">MIPVIPEAFVISGPAALSGVPGSRGGGARPGRRPRAGDGPGAGTEDGDTGRMVPDDYRA</sequence>